<dbReference type="Pfam" id="PF13274">
    <property type="entry name" value="SocA_Panacea"/>
    <property type="match status" value="1"/>
</dbReference>
<proteinExistence type="predicted"/>
<dbReference type="AlphaFoldDB" id="G7WKK7"/>
<evidence type="ECO:0000259" key="1">
    <source>
        <dbReference type="Pfam" id="PF13274"/>
    </source>
</evidence>
<dbReference type="STRING" id="1110509.Mhar_0093"/>
<dbReference type="GeneID" id="31812352"/>
<dbReference type="RefSeq" id="WP_014585674.1">
    <property type="nucleotide sequence ID" value="NC_017527.1"/>
</dbReference>
<protein>
    <recommendedName>
        <fullName evidence="1">Antitoxin SocA-like Panacea domain-containing protein</fullName>
    </recommendedName>
</protein>
<feature type="domain" description="Antitoxin SocA-like Panacea" evidence="1">
    <location>
        <begin position="26"/>
        <end position="128"/>
    </location>
</feature>
<reference evidence="2 3" key="1">
    <citation type="journal article" date="2012" name="PLoS ONE">
        <title>The genome characteristics and predicted function of methyl-group oxidation pathway in the obligate aceticlastic methanogens, Methanosaeta spp.</title>
        <authorList>
            <person name="Zhu J."/>
            <person name="Zheng H."/>
            <person name="Ai G."/>
            <person name="Zhang G."/>
            <person name="Liu D."/>
            <person name="Liu X."/>
            <person name="Dong X."/>
        </authorList>
    </citation>
    <scope>NUCLEOTIDE SEQUENCE [LARGE SCALE GENOMIC DNA]</scope>
    <source>
        <strain evidence="2 3">6Ac</strain>
    </source>
</reference>
<dbReference type="InterPro" id="IPR025272">
    <property type="entry name" value="SocA_Panacea"/>
</dbReference>
<name>G7WKK7_METH6</name>
<dbReference type="Proteomes" id="UP000005877">
    <property type="component" value="Chromosome"/>
</dbReference>
<keyword evidence="3" id="KW-1185">Reference proteome</keyword>
<dbReference type="PATRIC" id="fig|1110509.7.peg.100"/>
<evidence type="ECO:0000313" key="3">
    <source>
        <dbReference type="Proteomes" id="UP000005877"/>
    </source>
</evidence>
<sequence>MAELRDIIAHILKTYPTRYDMSNARLTKLVYLSDWRHCLRTNSQISNIKWFFNNFGPFVWDIKDTAKENPHIFELETTTNMYGDQKTIFILNSKDYSPRLSEEEMKSIDHVINETKNLNWDQFIRLVYSTFPIASAERYTYIDLIEKAKEYMS</sequence>
<dbReference type="KEGG" id="mhi:Mhar_0093"/>
<accession>G7WKK7</accession>
<evidence type="ECO:0000313" key="2">
    <source>
        <dbReference type="EMBL" id="AET63486.1"/>
    </source>
</evidence>
<dbReference type="HOGENOM" id="CLU_141088_0_0_2"/>
<gene>
    <name evidence="2" type="ordered locus">Mhar_0093</name>
</gene>
<organism evidence="2 3">
    <name type="scientific">Methanothrix harundinacea (strain 6Ac)</name>
    <name type="common">Methanosaeta harundinacea</name>
    <dbReference type="NCBI Taxonomy" id="1110509"/>
    <lineage>
        <taxon>Archaea</taxon>
        <taxon>Methanobacteriati</taxon>
        <taxon>Methanobacteriota</taxon>
        <taxon>Stenosarchaea group</taxon>
        <taxon>Methanomicrobia</taxon>
        <taxon>Methanotrichales</taxon>
        <taxon>Methanotrichaceae</taxon>
        <taxon>Methanothrix</taxon>
    </lineage>
</organism>
<dbReference type="EMBL" id="CP003117">
    <property type="protein sequence ID" value="AET63486.1"/>
    <property type="molecule type" value="Genomic_DNA"/>
</dbReference>